<name>A0A813BX86_9DINO</name>
<feature type="coiled-coil region" evidence="1">
    <location>
        <begin position="1259"/>
        <end position="1286"/>
    </location>
</feature>
<evidence type="ECO:0000256" key="2">
    <source>
        <dbReference type="SAM" id="MobiDB-lite"/>
    </source>
</evidence>
<keyword evidence="3" id="KW-1133">Transmembrane helix</keyword>
<evidence type="ECO:0000313" key="6">
    <source>
        <dbReference type="Proteomes" id="UP000601435"/>
    </source>
</evidence>
<keyword evidence="6" id="KW-1185">Reference proteome</keyword>
<dbReference type="OrthoDB" id="437951at2759"/>
<feature type="region of interest" description="Disordered" evidence="2">
    <location>
        <begin position="734"/>
        <end position="761"/>
    </location>
</feature>
<feature type="compositionally biased region" description="Polar residues" evidence="2">
    <location>
        <begin position="734"/>
        <end position="748"/>
    </location>
</feature>
<reference evidence="5" key="1">
    <citation type="submission" date="2021-02" db="EMBL/GenBank/DDBJ databases">
        <authorList>
            <person name="Dougan E. K."/>
            <person name="Rhodes N."/>
            <person name="Thang M."/>
            <person name="Chan C."/>
        </authorList>
    </citation>
    <scope>NUCLEOTIDE SEQUENCE</scope>
</reference>
<dbReference type="Gene3D" id="3.30.70.270">
    <property type="match status" value="1"/>
</dbReference>
<accession>A0A813BX86</accession>
<evidence type="ECO:0000259" key="4">
    <source>
        <dbReference type="PROSITE" id="PS50878"/>
    </source>
</evidence>
<keyword evidence="1" id="KW-0175">Coiled coil</keyword>
<feature type="transmembrane region" description="Helical" evidence="3">
    <location>
        <begin position="1145"/>
        <end position="1164"/>
    </location>
</feature>
<protein>
    <submittedName>
        <fullName evidence="5">Pol protein</fullName>
    </submittedName>
</protein>
<proteinExistence type="predicted"/>
<evidence type="ECO:0000256" key="3">
    <source>
        <dbReference type="SAM" id="Phobius"/>
    </source>
</evidence>
<feature type="non-terminal residue" evidence="5">
    <location>
        <position position="1"/>
    </location>
</feature>
<dbReference type="PROSITE" id="PS50878">
    <property type="entry name" value="RT_POL"/>
    <property type="match status" value="1"/>
</dbReference>
<keyword evidence="3" id="KW-0472">Membrane</keyword>
<evidence type="ECO:0000256" key="1">
    <source>
        <dbReference type="SAM" id="Coils"/>
    </source>
</evidence>
<keyword evidence="3" id="KW-0812">Transmembrane</keyword>
<dbReference type="InterPro" id="IPR043502">
    <property type="entry name" value="DNA/RNA_pol_sf"/>
</dbReference>
<dbReference type="InterPro" id="IPR000477">
    <property type="entry name" value="RT_dom"/>
</dbReference>
<dbReference type="Proteomes" id="UP000601435">
    <property type="component" value="Unassembled WGS sequence"/>
</dbReference>
<dbReference type="SUPFAM" id="SSF56672">
    <property type="entry name" value="DNA/RNA polymerases"/>
    <property type="match status" value="1"/>
</dbReference>
<dbReference type="EMBL" id="CAJNJA010079585">
    <property type="protein sequence ID" value="CAE7925610.1"/>
    <property type="molecule type" value="Genomic_DNA"/>
</dbReference>
<evidence type="ECO:0000313" key="5">
    <source>
        <dbReference type="EMBL" id="CAE7925610.1"/>
    </source>
</evidence>
<dbReference type="PANTHER" id="PTHR19446">
    <property type="entry name" value="REVERSE TRANSCRIPTASES"/>
    <property type="match status" value="1"/>
</dbReference>
<dbReference type="InterPro" id="IPR043128">
    <property type="entry name" value="Rev_trsase/Diguanyl_cyclase"/>
</dbReference>
<organism evidence="5 6">
    <name type="scientific">Symbiodinium necroappetens</name>
    <dbReference type="NCBI Taxonomy" id="1628268"/>
    <lineage>
        <taxon>Eukaryota</taxon>
        <taxon>Sar</taxon>
        <taxon>Alveolata</taxon>
        <taxon>Dinophyceae</taxon>
        <taxon>Suessiales</taxon>
        <taxon>Symbiodiniaceae</taxon>
        <taxon>Symbiodinium</taxon>
    </lineage>
</organism>
<dbReference type="CDD" id="cd01650">
    <property type="entry name" value="RT_nLTR_like"/>
    <property type="match status" value="1"/>
</dbReference>
<dbReference type="Pfam" id="PF00078">
    <property type="entry name" value="RVT_1"/>
    <property type="match status" value="1"/>
</dbReference>
<comment type="caution">
    <text evidence="5">The sequence shown here is derived from an EMBL/GenBank/DDBJ whole genome shotgun (WGS) entry which is preliminary data.</text>
</comment>
<gene>
    <name evidence="5" type="primary">pol</name>
    <name evidence="5" type="ORF">SNEC2469_LOCUS32040</name>
</gene>
<sequence length="1295" mass="144355">LGDWLVGTGAPAREDHLLGGQEYILYLASAPEAHRCQAVLVRTPLSGAEECWKATLEQFDQAMSETNSQDWVFLGMDLNQEPHAVSDSFVGMGLFRALLAKYALDLHKSVGPTWGARGYESEIDAVFVRVPRIRMHAHKREDMKEALPLDHSPVFCLLVSPAPLLTRGKRPRTRCGRWLTDTPRIEEYAASGSTFCMDSFVDLCMNSRRIPSLRYKDSEAIKLQIALRRDTRDPSQRACMLKQIREQRAEAKAAHQLDILDRAKSGDRQAISYLRRSAAQRTFETSYIEQQGGQQQASADLAKFYKAKYTSSLPPPTKEAVDRMLATHMSVQPQPFDADELTQALMRCKRHTSAGMDGVCYEAVLTYHKKDGNGRLLEFFNKLLFREMPLPAAWHEAKVVLLPKVANPEGPGDLRPICLSPCMSKIFGRLVMTRVARHCPPYVGGQMGCRPRTQTVDGILAAQTIIGIMRRKRGADAHIAKLDIRAAFDSVSHASIVQYLTMCAPCYEAAHLWELSQGNRLLITLRTDSWYVHVQQGVLQGTSYSADLFSRIIDHFLGGLQEKWNRKFPTWGDEVSLPHYLSYADDVLLFAESAPELQRKLHDLTDCLAAIGLHVNHRKCAVLNVGGATPGVWPRGSCTPLVGRDCLVFLGVHINQVNTPDLMLVHPLRKMNNAYFGMKKLLDRAETDHRTKAVLFESYIASKWSTAGDSEAPHGKSLGSHAYGPTWVTSLGSGTVKSGTRTSQNTGNGWPGIEKRGGPCCPDGSPRRDALDGLYRKGVVHLQPWRADARCTLTVWVTHTPGDIVAGVEPFAVLNFVCKVLELLYVTEPLGVGEEVGLLDKLSLTPKRLPDRYPAMPKKQPRLEAEIAALRIQQDGGFVTKEQLVQVLRLIPGPEWTPRWGGKSFHFGAFQRVTTGQRASSRRYPLTTRLCTKFVTQWMPDAKFTTVTVHDNVATPPHTDARNSEVPGGLVALTNSFTGGELWLEHDRGTHARTIKGKTKLGIKVDLTSPFAFSSKTVLHATVPWVGDRWILTAYSIANVAANLSPEATWGLISLGFRPPTPADEERFKYEQWGATISRQLRFTPRAIWPRGVLLQHGPIEPIDLEGDECPPTIDLLTDSESDAWAHSHRAPMPLRVLIPPHMDWGAMTCVLVAVATVVLAATLRQLTGELRAMRIQSEAWSRIHDNATRQSGLLDEVLAESIYIRKKMNDALSSLFGGLEIRRNLQSLQHMHDLLQTLHDRRRDVAEVHHVGFLRHRLGELSDKIEEIQHAVEVMQNSLDALHEALPAPLVSLD</sequence>
<feature type="domain" description="Reverse transcriptase" evidence="4">
    <location>
        <begin position="383"/>
        <end position="654"/>
    </location>
</feature>